<accession>A0ACB9PIB1</accession>
<organism evidence="1 2">
    <name type="scientific">Bauhinia variegata</name>
    <name type="common">Purple orchid tree</name>
    <name type="synonym">Phanera variegata</name>
    <dbReference type="NCBI Taxonomy" id="167791"/>
    <lineage>
        <taxon>Eukaryota</taxon>
        <taxon>Viridiplantae</taxon>
        <taxon>Streptophyta</taxon>
        <taxon>Embryophyta</taxon>
        <taxon>Tracheophyta</taxon>
        <taxon>Spermatophyta</taxon>
        <taxon>Magnoliopsida</taxon>
        <taxon>eudicotyledons</taxon>
        <taxon>Gunneridae</taxon>
        <taxon>Pentapetalae</taxon>
        <taxon>rosids</taxon>
        <taxon>fabids</taxon>
        <taxon>Fabales</taxon>
        <taxon>Fabaceae</taxon>
        <taxon>Cercidoideae</taxon>
        <taxon>Cercideae</taxon>
        <taxon>Bauhiniinae</taxon>
        <taxon>Bauhinia</taxon>
    </lineage>
</organism>
<reference evidence="1 2" key="1">
    <citation type="journal article" date="2022" name="DNA Res.">
        <title>Chromosomal-level genome assembly of the orchid tree Bauhinia variegata (Leguminosae; Cercidoideae) supports the allotetraploid origin hypothesis of Bauhinia.</title>
        <authorList>
            <person name="Zhong Y."/>
            <person name="Chen Y."/>
            <person name="Zheng D."/>
            <person name="Pang J."/>
            <person name="Liu Y."/>
            <person name="Luo S."/>
            <person name="Meng S."/>
            <person name="Qian L."/>
            <person name="Wei D."/>
            <person name="Dai S."/>
            <person name="Zhou R."/>
        </authorList>
    </citation>
    <scope>NUCLEOTIDE SEQUENCE [LARGE SCALE GENOMIC DNA]</scope>
    <source>
        <strain evidence="1">BV-YZ2020</strain>
    </source>
</reference>
<keyword evidence="2" id="KW-1185">Reference proteome</keyword>
<evidence type="ECO:0000313" key="2">
    <source>
        <dbReference type="Proteomes" id="UP000828941"/>
    </source>
</evidence>
<protein>
    <submittedName>
        <fullName evidence="1">Uncharacterized protein</fullName>
    </submittedName>
</protein>
<proteinExistence type="predicted"/>
<sequence>MKREGRQHGMVRSYRILPEPLNPRSKTRFIHKFDSPPTAGLFTKVSSNPTNHSKFTGKCGSPRWSCCHLQPACKSKDKVKGTQKNKSIFRVADERPGSQCFGFSATELVDHIYDDYYSEDEEEEEEEEEEVSEFYDGGNENGYSHGHEFEARTLSSVARDDDENGNRMAGDGVNVCISEIGLEIDRVEEDEGWYLVESIDDQ</sequence>
<gene>
    <name evidence="1" type="ORF">L6164_008993</name>
</gene>
<evidence type="ECO:0000313" key="1">
    <source>
        <dbReference type="EMBL" id="KAI4348247.1"/>
    </source>
</evidence>
<dbReference type="Proteomes" id="UP000828941">
    <property type="component" value="Chromosome 4"/>
</dbReference>
<dbReference type="EMBL" id="CM039429">
    <property type="protein sequence ID" value="KAI4348247.1"/>
    <property type="molecule type" value="Genomic_DNA"/>
</dbReference>
<comment type="caution">
    <text evidence="1">The sequence shown here is derived from an EMBL/GenBank/DDBJ whole genome shotgun (WGS) entry which is preliminary data.</text>
</comment>
<name>A0ACB9PIB1_BAUVA</name>